<evidence type="ECO:0000313" key="4">
    <source>
        <dbReference type="Proteomes" id="UP000672097"/>
    </source>
</evidence>
<feature type="compositionally biased region" description="Low complexity" evidence="1">
    <location>
        <begin position="68"/>
        <end position="78"/>
    </location>
</feature>
<keyword evidence="4" id="KW-1185">Reference proteome</keyword>
<gene>
    <name evidence="3" type="ORF">KAK11_04950</name>
</gene>
<feature type="region of interest" description="Disordered" evidence="1">
    <location>
        <begin position="58"/>
        <end position="86"/>
    </location>
</feature>
<dbReference type="InterPro" id="IPR025392">
    <property type="entry name" value="DUF4124"/>
</dbReference>
<dbReference type="EMBL" id="JAGQDG010000002">
    <property type="protein sequence ID" value="MBQ0934672.1"/>
    <property type="molecule type" value="Genomic_DNA"/>
</dbReference>
<feature type="domain" description="DUF4124" evidence="2">
    <location>
        <begin position="13"/>
        <end position="74"/>
    </location>
</feature>
<sequence>MNLYRAAGLGLIALTLTVAVQAQNIWKWRDADGRVQVSDRPPAASVPDSAIIQRPAGANAQRPLPSVAATPAAAASGAQRGETELDAKKRKLAAEKIAADQVAQQAAKEKQAAQKADTCRRARNDLAAVDGGMRIARANEKGEREFLDDNGRAAEAQRLRQLVADNCQ</sequence>
<evidence type="ECO:0000313" key="3">
    <source>
        <dbReference type="EMBL" id="MBQ0934672.1"/>
    </source>
</evidence>
<comment type="caution">
    <text evidence="3">The sequence shown here is derived from an EMBL/GenBank/DDBJ whole genome shotgun (WGS) entry which is preliminary data.</text>
</comment>
<organism evidence="3 4">
    <name type="scientific">Ideonella paludis</name>
    <dbReference type="NCBI Taxonomy" id="1233411"/>
    <lineage>
        <taxon>Bacteria</taxon>
        <taxon>Pseudomonadati</taxon>
        <taxon>Pseudomonadota</taxon>
        <taxon>Betaproteobacteria</taxon>
        <taxon>Burkholderiales</taxon>
        <taxon>Sphaerotilaceae</taxon>
        <taxon>Ideonella</taxon>
    </lineage>
</organism>
<evidence type="ECO:0000256" key="1">
    <source>
        <dbReference type="SAM" id="MobiDB-lite"/>
    </source>
</evidence>
<proteinExistence type="predicted"/>
<dbReference type="Pfam" id="PF13511">
    <property type="entry name" value="DUF4124"/>
    <property type="match status" value="1"/>
</dbReference>
<dbReference type="RefSeq" id="WP_210806872.1">
    <property type="nucleotide sequence ID" value="NZ_JAGQDG010000002.1"/>
</dbReference>
<name>A0ABS5DU58_9BURK</name>
<evidence type="ECO:0000259" key="2">
    <source>
        <dbReference type="Pfam" id="PF13511"/>
    </source>
</evidence>
<accession>A0ABS5DU58</accession>
<protein>
    <submittedName>
        <fullName evidence="3">DUF4124 domain-containing protein</fullName>
    </submittedName>
</protein>
<dbReference type="Proteomes" id="UP000672097">
    <property type="component" value="Unassembled WGS sequence"/>
</dbReference>
<reference evidence="3 4" key="1">
    <citation type="submission" date="2021-04" db="EMBL/GenBank/DDBJ databases">
        <title>The genome sequence of type strain Ideonella paludis KCTC 32238.</title>
        <authorList>
            <person name="Liu Y."/>
        </authorList>
    </citation>
    <scope>NUCLEOTIDE SEQUENCE [LARGE SCALE GENOMIC DNA]</scope>
    <source>
        <strain evidence="3 4">KCTC 32238</strain>
    </source>
</reference>